<keyword evidence="2" id="KW-1185">Reference proteome</keyword>
<reference evidence="1" key="1">
    <citation type="submission" date="2023-03" db="EMBL/GenBank/DDBJ databases">
        <title>Massive genome expansion in bonnet fungi (Mycena s.s.) driven by repeated elements and novel gene families across ecological guilds.</title>
        <authorList>
            <consortium name="Lawrence Berkeley National Laboratory"/>
            <person name="Harder C.B."/>
            <person name="Miyauchi S."/>
            <person name="Viragh M."/>
            <person name="Kuo A."/>
            <person name="Thoen E."/>
            <person name="Andreopoulos B."/>
            <person name="Lu D."/>
            <person name="Skrede I."/>
            <person name="Drula E."/>
            <person name="Henrissat B."/>
            <person name="Morin E."/>
            <person name="Kohler A."/>
            <person name="Barry K."/>
            <person name="LaButti K."/>
            <person name="Morin E."/>
            <person name="Salamov A."/>
            <person name="Lipzen A."/>
            <person name="Mereny Z."/>
            <person name="Hegedus B."/>
            <person name="Baldrian P."/>
            <person name="Stursova M."/>
            <person name="Weitz H."/>
            <person name="Taylor A."/>
            <person name="Grigoriev I.V."/>
            <person name="Nagy L.G."/>
            <person name="Martin F."/>
            <person name="Kauserud H."/>
        </authorList>
    </citation>
    <scope>NUCLEOTIDE SEQUENCE</scope>
    <source>
        <strain evidence="1">9144</strain>
    </source>
</reference>
<comment type="caution">
    <text evidence="1">The sequence shown here is derived from an EMBL/GenBank/DDBJ whole genome shotgun (WGS) entry which is preliminary data.</text>
</comment>
<dbReference type="EMBL" id="JARJCW010000021">
    <property type="protein sequence ID" value="KAJ7213615.1"/>
    <property type="molecule type" value="Genomic_DNA"/>
</dbReference>
<gene>
    <name evidence="1" type="ORF">GGX14DRAFT_619235</name>
</gene>
<organism evidence="1 2">
    <name type="scientific">Mycena pura</name>
    <dbReference type="NCBI Taxonomy" id="153505"/>
    <lineage>
        <taxon>Eukaryota</taxon>
        <taxon>Fungi</taxon>
        <taxon>Dikarya</taxon>
        <taxon>Basidiomycota</taxon>
        <taxon>Agaricomycotina</taxon>
        <taxon>Agaricomycetes</taxon>
        <taxon>Agaricomycetidae</taxon>
        <taxon>Agaricales</taxon>
        <taxon>Marasmiineae</taxon>
        <taxon>Mycenaceae</taxon>
        <taxon>Mycena</taxon>
    </lineage>
</organism>
<dbReference type="AlphaFoldDB" id="A0AAD6YHD2"/>
<dbReference type="Proteomes" id="UP001219525">
    <property type="component" value="Unassembled WGS sequence"/>
</dbReference>
<evidence type="ECO:0000313" key="2">
    <source>
        <dbReference type="Proteomes" id="UP001219525"/>
    </source>
</evidence>
<name>A0AAD6YHD2_9AGAR</name>
<evidence type="ECO:0000313" key="1">
    <source>
        <dbReference type="EMBL" id="KAJ7213615.1"/>
    </source>
</evidence>
<accession>A0AAD6YHD2</accession>
<protein>
    <submittedName>
        <fullName evidence="1">Uncharacterized protein</fullName>
    </submittedName>
</protein>
<sequence length="311" mass="34418">MASEPSLPPELEREIFEISAVRHPRMAPVLVRVARRVLVWSVVLRSMTMLIPMSSDVRIEPFLYRAILVNNSRRASTFLKAIKIKGPAFADAVRHLRFDPHASAILLVDDAANVLKLCKGVTNFATLGRFTNPTLLPVLATMHIQRLVVRLSDLFGGRHAIDLAHPLFMTITHLDILEPLLDSDVALDICPALPALPALTHLCLGTMTSSTTLWTTLDMLLADCARLQLLAVLWPKHTASSDVMLASTPLRDVRLVMGLDRNISVDWAAGATGLPNFWTEAESFVARKRSGEISGMIFKLYSTLRKALTWA</sequence>
<proteinExistence type="predicted"/>